<dbReference type="EMBL" id="BAAAHK010000022">
    <property type="protein sequence ID" value="GAA0961711.1"/>
    <property type="molecule type" value="Genomic_DNA"/>
</dbReference>
<comment type="caution">
    <text evidence="2">The sequence shown here is derived from an EMBL/GenBank/DDBJ whole genome shotgun (WGS) entry which is preliminary data.</text>
</comment>
<reference evidence="2 3" key="1">
    <citation type="journal article" date="2019" name="Int. J. Syst. Evol. Microbiol.">
        <title>The Global Catalogue of Microorganisms (GCM) 10K type strain sequencing project: providing services to taxonomists for standard genome sequencing and annotation.</title>
        <authorList>
            <consortium name="The Broad Institute Genomics Platform"/>
            <consortium name="The Broad Institute Genome Sequencing Center for Infectious Disease"/>
            <person name="Wu L."/>
            <person name="Ma J."/>
        </authorList>
    </citation>
    <scope>NUCLEOTIDE SEQUENCE [LARGE SCALE GENOMIC DNA]</scope>
    <source>
        <strain evidence="2 3">JCM 10977</strain>
    </source>
</reference>
<proteinExistence type="predicted"/>
<protein>
    <recommendedName>
        <fullName evidence="4">Peptidase inhibitor family I36</fullName>
    </recommendedName>
</protein>
<evidence type="ECO:0000256" key="1">
    <source>
        <dbReference type="SAM" id="SignalP"/>
    </source>
</evidence>
<name>A0ABN1RQG1_9ACTN</name>
<dbReference type="RefSeq" id="WP_343982950.1">
    <property type="nucleotide sequence ID" value="NZ_BAAAHK010000022.1"/>
</dbReference>
<feature type="signal peptide" evidence="1">
    <location>
        <begin position="1"/>
        <end position="28"/>
    </location>
</feature>
<feature type="chain" id="PRO_5046258689" description="Peptidase inhibitor family I36" evidence="1">
    <location>
        <begin position="29"/>
        <end position="125"/>
    </location>
</feature>
<keyword evidence="3" id="KW-1185">Reference proteome</keyword>
<evidence type="ECO:0000313" key="3">
    <source>
        <dbReference type="Proteomes" id="UP001500542"/>
    </source>
</evidence>
<organism evidence="2 3">
    <name type="scientific">Kribbella koreensis</name>
    <dbReference type="NCBI Taxonomy" id="57909"/>
    <lineage>
        <taxon>Bacteria</taxon>
        <taxon>Bacillati</taxon>
        <taxon>Actinomycetota</taxon>
        <taxon>Actinomycetes</taxon>
        <taxon>Propionibacteriales</taxon>
        <taxon>Kribbellaceae</taxon>
        <taxon>Kribbella</taxon>
    </lineage>
</organism>
<accession>A0ABN1RQG1</accession>
<sequence>MRAFLKLALGTVLTATALTAAATGPAQATTTSGTCGANFVCMWEDPGFNGTKYVDVVGQPGFIDIDWWEGDNEISSVNNRTGYWVRMYANDDATGFFGCVAPNQSIAALTFDNEMESFSLNTTCN</sequence>
<evidence type="ECO:0008006" key="4">
    <source>
        <dbReference type="Google" id="ProtNLM"/>
    </source>
</evidence>
<keyword evidence="1" id="KW-0732">Signal</keyword>
<evidence type="ECO:0000313" key="2">
    <source>
        <dbReference type="EMBL" id="GAA0961711.1"/>
    </source>
</evidence>
<dbReference type="Gene3D" id="2.60.20.10">
    <property type="entry name" value="Crystallins"/>
    <property type="match status" value="1"/>
</dbReference>
<gene>
    <name evidence="2" type="ORF">GCM10009554_78600</name>
</gene>
<dbReference type="Proteomes" id="UP001500542">
    <property type="component" value="Unassembled WGS sequence"/>
</dbReference>
<dbReference type="Pfam" id="PF03995">
    <property type="entry name" value="Inhibitor_I36"/>
    <property type="match status" value="1"/>
</dbReference>